<proteinExistence type="inferred from homology"/>
<dbReference type="SUPFAM" id="SSF55961">
    <property type="entry name" value="Bet v1-like"/>
    <property type="match status" value="1"/>
</dbReference>
<dbReference type="InterPro" id="IPR023393">
    <property type="entry name" value="START-like_dom_sf"/>
</dbReference>
<evidence type="ECO:0000313" key="3">
    <source>
        <dbReference type="EMBL" id="NMP30067.1"/>
    </source>
</evidence>
<keyword evidence="4" id="KW-1185">Reference proteome</keyword>
<name>A0A7Y0L949_9GAMM</name>
<evidence type="ECO:0000259" key="2">
    <source>
        <dbReference type="Pfam" id="PF08327"/>
    </source>
</evidence>
<dbReference type="InterPro" id="IPR013538">
    <property type="entry name" value="ASHA1/2-like_C"/>
</dbReference>
<dbReference type="EMBL" id="JABBXH010000001">
    <property type="protein sequence ID" value="NMP30067.1"/>
    <property type="molecule type" value="Genomic_DNA"/>
</dbReference>
<sequence>MEQSFNSNFTVAAKPSTVYNALTNDVCKWWTEQATCACNVGDLLNVRFEDNTHWVMTIAEASPCQSLVWHVTEAFHDLHNLPNKDEWLGTNIIWRLTEQKFSTQISLLHDGLIPSLSCYPICRDGWQHYLNSLKKYLESGQGDPYH</sequence>
<accession>A0A7Y0L949</accession>
<comment type="similarity">
    <text evidence="1">Belongs to the AHA1 family.</text>
</comment>
<dbReference type="Pfam" id="PF08327">
    <property type="entry name" value="AHSA1"/>
    <property type="match status" value="1"/>
</dbReference>
<evidence type="ECO:0000256" key="1">
    <source>
        <dbReference type="ARBA" id="ARBA00006817"/>
    </source>
</evidence>
<comment type="caution">
    <text evidence="3">The sequence shown here is derived from an EMBL/GenBank/DDBJ whole genome shotgun (WGS) entry which is preliminary data.</text>
</comment>
<feature type="domain" description="Activator of Hsp90 ATPase homologue 1/2-like C-terminal" evidence="2">
    <location>
        <begin position="13"/>
        <end position="138"/>
    </location>
</feature>
<organism evidence="3 4">
    <name type="scientific">Thalassotalea algicola</name>
    <dbReference type="NCBI Taxonomy" id="2716224"/>
    <lineage>
        <taxon>Bacteria</taxon>
        <taxon>Pseudomonadati</taxon>
        <taxon>Pseudomonadota</taxon>
        <taxon>Gammaproteobacteria</taxon>
        <taxon>Alteromonadales</taxon>
        <taxon>Colwelliaceae</taxon>
        <taxon>Thalassotalea</taxon>
    </lineage>
</organism>
<dbReference type="AlphaFoldDB" id="A0A7Y0L949"/>
<dbReference type="CDD" id="cd07814">
    <property type="entry name" value="SRPBCC_CalC_Aha1-like"/>
    <property type="match status" value="1"/>
</dbReference>
<reference evidence="3 4" key="1">
    <citation type="submission" date="2020-04" db="EMBL/GenBank/DDBJ databases">
        <title>Thalassotalea sp. M1531, isolated from the surface of marine red alga.</title>
        <authorList>
            <person name="Pang L."/>
            <person name="Lu D.-C."/>
        </authorList>
    </citation>
    <scope>NUCLEOTIDE SEQUENCE [LARGE SCALE GENOMIC DNA]</scope>
    <source>
        <strain evidence="3 4">M1531</strain>
    </source>
</reference>
<dbReference type="Proteomes" id="UP000568664">
    <property type="component" value="Unassembled WGS sequence"/>
</dbReference>
<dbReference type="RefSeq" id="WP_169073416.1">
    <property type="nucleotide sequence ID" value="NZ_JABBXH010000001.1"/>
</dbReference>
<protein>
    <submittedName>
        <fullName evidence="3">SRPBCC domain-containing protein</fullName>
    </submittedName>
</protein>
<evidence type="ECO:0000313" key="4">
    <source>
        <dbReference type="Proteomes" id="UP000568664"/>
    </source>
</evidence>
<gene>
    <name evidence="3" type="ORF">HII17_00710</name>
</gene>
<dbReference type="Gene3D" id="3.30.530.20">
    <property type="match status" value="1"/>
</dbReference>